<dbReference type="SUPFAM" id="SSF48726">
    <property type="entry name" value="Immunoglobulin"/>
    <property type="match status" value="1"/>
</dbReference>
<dbReference type="InterPro" id="IPR036179">
    <property type="entry name" value="Ig-like_dom_sf"/>
</dbReference>
<comment type="caution">
    <text evidence="4">The sequence shown here is derived from an EMBL/GenBank/DDBJ whole genome shotgun (WGS) entry which is preliminary data.</text>
</comment>
<dbReference type="Pfam" id="PF13927">
    <property type="entry name" value="Ig_3"/>
    <property type="match status" value="1"/>
</dbReference>
<feature type="transmembrane region" description="Helical" evidence="2">
    <location>
        <begin position="105"/>
        <end position="125"/>
    </location>
</feature>
<dbReference type="InterPro" id="IPR013783">
    <property type="entry name" value="Ig-like_fold"/>
</dbReference>
<accession>A0AAD9Q8P1</accession>
<reference evidence="4" key="2">
    <citation type="journal article" date="2023" name="Science">
        <title>Genomic signatures of disease resistance in endangered staghorn corals.</title>
        <authorList>
            <person name="Vollmer S.V."/>
            <person name="Selwyn J.D."/>
            <person name="Despard B.A."/>
            <person name="Roesel C.L."/>
        </authorList>
    </citation>
    <scope>NUCLEOTIDE SEQUENCE</scope>
    <source>
        <strain evidence="4">K2</strain>
    </source>
</reference>
<evidence type="ECO:0000313" key="5">
    <source>
        <dbReference type="Proteomes" id="UP001249851"/>
    </source>
</evidence>
<evidence type="ECO:0000259" key="3">
    <source>
        <dbReference type="PROSITE" id="PS50835"/>
    </source>
</evidence>
<gene>
    <name evidence="4" type="ORF">P5673_021297</name>
</gene>
<keyword evidence="5" id="KW-1185">Reference proteome</keyword>
<dbReference type="PROSITE" id="PS50835">
    <property type="entry name" value="IG_LIKE"/>
    <property type="match status" value="1"/>
</dbReference>
<organism evidence="4 5">
    <name type="scientific">Acropora cervicornis</name>
    <name type="common">Staghorn coral</name>
    <dbReference type="NCBI Taxonomy" id="6130"/>
    <lineage>
        <taxon>Eukaryota</taxon>
        <taxon>Metazoa</taxon>
        <taxon>Cnidaria</taxon>
        <taxon>Anthozoa</taxon>
        <taxon>Hexacorallia</taxon>
        <taxon>Scleractinia</taxon>
        <taxon>Astrocoeniina</taxon>
        <taxon>Acroporidae</taxon>
        <taxon>Acropora</taxon>
    </lineage>
</organism>
<dbReference type="CDD" id="cd00096">
    <property type="entry name" value="Ig"/>
    <property type="match status" value="1"/>
</dbReference>
<keyword evidence="2" id="KW-0472">Membrane</keyword>
<keyword evidence="2" id="KW-0812">Transmembrane</keyword>
<proteinExistence type="predicted"/>
<dbReference type="Gene3D" id="2.60.40.10">
    <property type="entry name" value="Immunoglobulins"/>
    <property type="match status" value="1"/>
</dbReference>
<name>A0AAD9Q8P1_ACRCE</name>
<dbReference type="EMBL" id="JARQWQ010000054">
    <property type="protein sequence ID" value="KAK2556740.1"/>
    <property type="molecule type" value="Genomic_DNA"/>
</dbReference>
<reference evidence="4" key="1">
    <citation type="journal article" date="2023" name="G3 (Bethesda)">
        <title>Whole genome assembly and annotation of the endangered Caribbean coral Acropora cervicornis.</title>
        <authorList>
            <person name="Selwyn J.D."/>
            <person name="Vollmer S.V."/>
        </authorList>
    </citation>
    <scope>NUCLEOTIDE SEQUENCE</scope>
    <source>
        <strain evidence="4">K2</strain>
    </source>
</reference>
<protein>
    <recommendedName>
        <fullName evidence="3">Ig-like domain-containing protein</fullName>
    </recommendedName>
</protein>
<dbReference type="AlphaFoldDB" id="A0AAD9Q8P1"/>
<feature type="domain" description="Ig-like" evidence="3">
    <location>
        <begin position="32"/>
        <end position="104"/>
    </location>
</feature>
<evidence type="ECO:0000256" key="1">
    <source>
        <dbReference type="SAM" id="MobiDB-lite"/>
    </source>
</evidence>
<evidence type="ECO:0000256" key="2">
    <source>
        <dbReference type="SAM" id="Phobius"/>
    </source>
</evidence>
<dbReference type="Proteomes" id="UP001249851">
    <property type="component" value="Unassembled WGS sequence"/>
</dbReference>
<evidence type="ECO:0000313" key="4">
    <source>
        <dbReference type="EMBL" id="KAK2556740.1"/>
    </source>
</evidence>
<keyword evidence="2" id="KW-1133">Transmembrane helix</keyword>
<dbReference type="InterPro" id="IPR003599">
    <property type="entry name" value="Ig_sub"/>
</dbReference>
<sequence length="195" mass="21432">MDNLAGKIVRKLKDALELDYSLTRKEIITFIGQAANLACYTTNTNAPMTYSWTKSNQIVNESSNVRIFDNVLVITPTQDTDFGNYMCNISNGASNSKTGCVNISVLMPVLAVAVMSLLLFIHLLIRGKRAQDNLRDRKMKHNEECSSRHSEASTSVIEEPIELQANGYVSSAHHANGHVPRTPMNGRALSHSPGA</sequence>
<dbReference type="SMART" id="SM00409">
    <property type="entry name" value="IG"/>
    <property type="match status" value="1"/>
</dbReference>
<dbReference type="InterPro" id="IPR007110">
    <property type="entry name" value="Ig-like_dom"/>
</dbReference>
<feature type="region of interest" description="Disordered" evidence="1">
    <location>
        <begin position="173"/>
        <end position="195"/>
    </location>
</feature>